<accession>A0A543I3F3</accession>
<evidence type="ECO:0000256" key="3">
    <source>
        <dbReference type="SAM" id="SignalP"/>
    </source>
</evidence>
<dbReference type="GO" id="GO:0007155">
    <property type="term" value="P:cell adhesion"/>
    <property type="evidence" value="ECO:0007669"/>
    <property type="project" value="TreeGrafter"/>
</dbReference>
<dbReference type="PANTHER" id="PTHR10900">
    <property type="entry name" value="PERIOSTIN-RELATED"/>
    <property type="match status" value="1"/>
</dbReference>
<dbReference type="PROSITE" id="PS51257">
    <property type="entry name" value="PROKAR_LIPOPROTEIN"/>
    <property type="match status" value="1"/>
</dbReference>
<proteinExistence type="predicted"/>
<organism evidence="5 6">
    <name type="scientific">Humibacillus xanthopallidus</name>
    <dbReference type="NCBI Taxonomy" id="412689"/>
    <lineage>
        <taxon>Bacteria</taxon>
        <taxon>Bacillati</taxon>
        <taxon>Actinomycetota</taxon>
        <taxon>Actinomycetes</taxon>
        <taxon>Micrococcales</taxon>
        <taxon>Intrasporangiaceae</taxon>
        <taxon>Humibacillus</taxon>
    </lineage>
</organism>
<dbReference type="InterPro" id="IPR036378">
    <property type="entry name" value="FAS1_dom_sf"/>
</dbReference>
<feature type="region of interest" description="Disordered" evidence="2">
    <location>
        <begin position="28"/>
        <end position="62"/>
    </location>
</feature>
<evidence type="ECO:0000256" key="2">
    <source>
        <dbReference type="SAM" id="MobiDB-lite"/>
    </source>
</evidence>
<dbReference type="RefSeq" id="WP_141842719.1">
    <property type="nucleotide sequence ID" value="NZ_VFPM01000001.1"/>
</dbReference>
<dbReference type="FunFam" id="2.30.180.10:FF:000019">
    <property type="entry name" value="Cell surface lipoprotein"/>
    <property type="match status" value="1"/>
</dbReference>
<keyword evidence="6" id="KW-1185">Reference proteome</keyword>
<evidence type="ECO:0000259" key="4">
    <source>
        <dbReference type="PROSITE" id="PS50213"/>
    </source>
</evidence>
<dbReference type="GO" id="GO:0050839">
    <property type="term" value="F:cell adhesion molecule binding"/>
    <property type="evidence" value="ECO:0007669"/>
    <property type="project" value="TreeGrafter"/>
</dbReference>
<feature type="chain" id="PRO_5038443851" evidence="3">
    <location>
        <begin position="24"/>
        <end position="222"/>
    </location>
</feature>
<dbReference type="PROSITE" id="PS50213">
    <property type="entry name" value="FAS1"/>
    <property type="match status" value="1"/>
</dbReference>
<dbReference type="GO" id="GO:0030198">
    <property type="term" value="P:extracellular matrix organization"/>
    <property type="evidence" value="ECO:0007669"/>
    <property type="project" value="TreeGrafter"/>
</dbReference>
<keyword evidence="1 3" id="KW-0732">Signal</keyword>
<dbReference type="GO" id="GO:0005615">
    <property type="term" value="C:extracellular space"/>
    <property type="evidence" value="ECO:0007669"/>
    <property type="project" value="TreeGrafter"/>
</dbReference>
<comment type="caution">
    <text evidence="5">The sequence shown here is derived from an EMBL/GenBank/DDBJ whole genome shotgun (WGS) entry which is preliminary data.</text>
</comment>
<name>A0A543I3F3_9MICO</name>
<protein>
    <submittedName>
        <fullName evidence="5">Putative surface protein with fasciclin (FAS1) repeats</fullName>
    </submittedName>
</protein>
<feature type="domain" description="FAS1" evidence="4">
    <location>
        <begin position="90"/>
        <end position="220"/>
    </location>
</feature>
<gene>
    <name evidence="5" type="ORF">FBY41_1490</name>
</gene>
<dbReference type="InterPro" id="IPR050904">
    <property type="entry name" value="Adhesion/Biosynth-related"/>
</dbReference>
<dbReference type="Gene3D" id="2.30.180.10">
    <property type="entry name" value="FAS1 domain"/>
    <property type="match status" value="1"/>
</dbReference>
<sequence>MKSMKTRTTFVALAIALPLSLAACGSSSDTTTTPAAGSTPAATSSDSMTSSMPSDTMTSSESMGAASAVFGEGCAAVPKDGKGSFTGMATDPVATAASNNPLLSTLVTAVKEAGLVDTLNSAPEITVFAPTNDAFAKIPAADLKKVLADKPTLTKILTNHVVAGKLSPDQLAGDHKTLAGTTITVKGSGENFTVGTMDAKVICGNVPTANATVYIVDSVLMP</sequence>
<evidence type="ECO:0000313" key="5">
    <source>
        <dbReference type="EMBL" id="TQM65105.1"/>
    </source>
</evidence>
<dbReference type="SUPFAM" id="SSF82153">
    <property type="entry name" value="FAS1 domain"/>
    <property type="match status" value="1"/>
</dbReference>
<dbReference type="AlphaFoldDB" id="A0A543I3F3"/>
<dbReference type="OrthoDB" id="9800666at2"/>
<dbReference type="PANTHER" id="PTHR10900:SF77">
    <property type="entry name" value="FI19380P1"/>
    <property type="match status" value="1"/>
</dbReference>
<dbReference type="EMBL" id="VFPM01000001">
    <property type="protein sequence ID" value="TQM65105.1"/>
    <property type="molecule type" value="Genomic_DNA"/>
</dbReference>
<dbReference type="SMART" id="SM00554">
    <property type="entry name" value="FAS1"/>
    <property type="match status" value="1"/>
</dbReference>
<dbReference type="Proteomes" id="UP000316747">
    <property type="component" value="Unassembled WGS sequence"/>
</dbReference>
<dbReference type="Pfam" id="PF02469">
    <property type="entry name" value="Fasciclin"/>
    <property type="match status" value="1"/>
</dbReference>
<evidence type="ECO:0000256" key="1">
    <source>
        <dbReference type="ARBA" id="ARBA00022729"/>
    </source>
</evidence>
<evidence type="ECO:0000313" key="6">
    <source>
        <dbReference type="Proteomes" id="UP000316747"/>
    </source>
</evidence>
<dbReference type="InterPro" id="IPR000782">
    <property type="entry name" value="FAS1_domain"/>
</dbReference>
<feature type="signal peptide" evidence="3">
    <location>
        <begin position="1"/>
        <end position="23"/>
    </location>
</feature>
<dbReference type="GO" id="GO:0031012">
    <property type="term" value="C:extracellular matrix"/>
    <property type="evidence" value="ECO:0007669"/>
    <property type="project" value="TreeGrafter"/>
</dbReference>
<reference evidence="5 6" key="1">
    <citation type="submission" date="2019-06" db="EMBL/GenBank/DDBJ databases">
        <title>Genome sequencing of plant associated microbes to promote plant fitness in Sorghum bicolor and Oryza sativa.</title>
        <authorList>
            <person name="Coleman-Derr D."/>
        </authorList>
    </citation>
    <scope>NUCLEOTIDE SEQUENCE [LARGE SCALE GENOMIC DNA]</scope>
    <source>
        <strain evidence="5 6">KV-663</strain>
    </source>
</reference>